<dbReference type="KEGG" id="kbs:EPA93_45000"/>
<gene>
    <name evidence="4" type="ORF">EPA93_45000</name>
</gene>
<dbReference type="RefSeq" id="WP_129893816.1">
    <property type="nucleotide sequence ID" value="NZ_CP035758.1"/>
</dbReference>
<feature type="transmembrane region" description="Helical" evidence="2">
    <location>
        <begin position="62"/>
        <end position="86"/>
    </location>
</feature>
<sequence>MPIFDIIVVEPTLVALALLPPSSVFILAAINAAFIGLIFTFMPRTPDLIQVMQFDGHEVVTRPLYLLIFVVGVCYPVMRSVLCAIVMGDRAKKIAKVQHDQAEREARIAREKSVLDQDIAQMVEMLTQTINGNQQLRIPIPTSPSLGPIADSLNILLARIRRSIQSDYELQHTRQAAMLLLEALRASKHEQELLQLRYVGNPIIDAIAMELMADQKHASLKTSQKHGSSHLLQSRIERGEES</sequence>
<dbReference type="GO" id="GO:0007165">
    <property type="term" value="P:signal transduction"/>
    <property type="evidence" value="ECO:0007669"/>
    <property type="project" value="InterPro"/>
</dbReference>
<evidence type="ECO:0000259" key="3">
    <source>
        <dbReference type="PROSITE" id="PS50885"/>
    </source>
</evidence>
<keyword evidence="5" id="KW-1185">Reference proteome</keyword>
<dbReference type="PROSITE" id="PS50885">
    <property type="entry name" value="HAMP"/>
    <property type="match status" value="1"/>
</dbReference>
<protein>
    <recommendedName>
        <fullName evidence="3">HAMP domain-containing protein</fullName>
    </recommendedName>
</protein>
<dbReference type="InterPro" id="IPR003660">
    <property type="entry name" value="HAMP_dom"/>
</dbReference>
<evidence type="ECO:0000256" key="1">
    <source>
        <dbReference type="SAM" id="MobiDB-lite"/>
    </source>
</evidence>
<evidence type="ECO:0000256" key="2">
    <source>
        <dbReference type="SAM" id="Phobius"/>
    </source>
</evidence>
<accession>A0A4P6K3C0</accession>
<keyword evidence="2" id="KW-0812">Transmembrane</keyword>
<evidence type="ECO:0000313" key="5">
    <source>
        <dbReference type="Proteomes" id="UP000290365"/>
    </source>
</evidence>
<reference evidence="4 5" key="1">
    <citation type="submission" date="2019-01" db="EMBL/GenBank/DDBJ databases">
        <title>Ktedonosporobacter rubrisoli SCAWS-G2.</title>
        <authorList>
            <person name="Huang Y."/>
            <person name="Yan B."/>
        </authorList>
    </citation>
    <scope>NUCLEOTIDE SEQUENCE [LARGE SCALE GENOMIC DNA]</scope>
    <source>
        <strain evidence="4 5">SCAWS-G2</strain>
    </source>
</reference>
<keyword evidence="2" id="KW-0472">Membrane</keyword>
<feature type="domain" description="HAMP" evidence="3">
    <location>
        <begin position="119"/>
        <end position="165"/>
    </location>
</feature>
<keyword evidence="2" id="KW-1133">Transmembrane helix</keyword>
<name>A0A4P6K3C0_KTERU</name>
<dbReference type="AlphaFoldDB" id="A0A4P6K3C0"/>
<feature type="region of interest" description="Disordered" evidence="1">
    <location>
        <begin position="218"/>
        <end position="242"/>
    </location>
</feature>
<feature type="transmembrane region" description="Helical" evidence="2">
    <location>
        <begin position="12"/>
        <end position="42"/>
    </location>
</feature>
<dbReference type="EMBL" id="CP035758">
    <property type="protein sequence ID" value="QBD82747.1"/>
    <property type="molecule type" value="Genomic_DNA"/>
</dbReference>
<evidence type="ECO:0000313" key="4">
    <source>
        <dbReference type="EMBL" id="QBD82747.1"/>
    </source>
</evidence>
<dbReference type="OrthoDB" id="9845796at2"/>
<dbReference type="Proteomes" id="UP000290365">
    <property type="component" value="Chromosome"/>
</dbReference>
<proteinExistence type="predicted"/>
<organism evidence="4 5">
    <name type="scientific">Ktedonosporobacter rubrisoli</name>
    <dbReference type="NCBI Taxonomy" id="2509675"/>
    <lineage>
        <taxon>Bacteria</taxon>
        <taxon>Bacillati</taxon>
        <taxon>Chloroflexota</taxon>
        <taxon>Ktedonobacteria</taxon>
        <taxon>Ktedonobacterales</taxon>
        <taxon>Ktedonosporobacteraceae</taxon>
        <taxon>Ktedonosporobacter</taxon>
    </lineage>
</organism>
<dbReference type="GO" id="GO:0016020">
    <property type="term" value="C:membrane"/>
    <property type="evidence" value="ECO:0007669"/>
    <property type="project" value="InterPro"/>
</dbReference>